<keyword evidence="2" id="KW-1185">Reference proteome</keyword>
<sequence>MPGIYLQDTDRSKSELLLSMLDTRSQQILLHDALNLSTGYGQVKVRVVIEHALTLARSNLRERLYLDTIANVAF</sequence>
<name>A0A0N4VZ86_HAEPC</name>
<dbReference type="WBParaSite" id="HPLM_0000260801-mRNA-1">
    <property type="protein sequence ID" value="HPLM_0000260801-mRNA-1"/>
    <property type="gene ID" value="HPLM_0000260801"/>
</dbReference>
<reference evidence="1 2" key="2">
    <citation type="submission" date="2018-11" db="EMBL/GenBank/DDBJ databases">
        <authorList>
            <consortium name="Pathogen Informatics"/>
        </authorList>
    </citation>
    <scope>NUCLEOTIDE SEQUENCE [LARGE SCALE GENOMIC DNA]</scope>
    <source>
        <strain evidence="1 2">MHpl1</strain>
    </source>
</reference>
<protein>
    <submittedName>
        <fullName evidence="3">IstB_IS21 domain-containing protein</fullName>
    </submittedName>
</protein>
<accession>A0A0N4VZ86</accession>
<evidence type="ECO:0000313" key="3">
    <source>
        <dbReference type="WBParaSite" id="HPLM_0000260801-mRNA-1"/>
    </source>
</evidence>
<dbReference type="Proteomes" id="UP000268014">
    <property type="component" value="Unassembled WGS sequence"/>
</dbReference>
<proteinExistence type="predicted"/>
<evidence type="ECO:0000313" key="2">
    <source>
        <dbReference type="Proteomes" id="UP000268014"/>
    </source>
</evidence>
<dbReference type="EMBL" id="UZAF01005856">
    <property type="protein sequence ID" value="VDO15802.1"/>
    <property type="molecule type" value="Genomic_DNA"/>
</dbReference>
<reference evidence="3" key="1">
    <citation type="submission" date="2017-02" db="UniProtKB">
        <authorList>
            <consortium name="WormBaseParasite"/>
        </authorList>
    </citation>
    <scope>IDENTIFICATION</scope>
</reference>
<evidence type="ECO:0000313" key="1">
    <source>
        <dbReference type="EMBL" id="VDO15802.1"/>
    </source>
</evidence>
<organism evidence="3">
    <name type="scientific">Haemonchus placei</name>
    <name type="common">Barber's pole worm</name>
    <dbReference type="NCBI Taxonomy" id="6290"/>
    <lineage>
        <taxon>Eukaryota</taxon>
        <taxon>Metazoa</taxon>
        <taxon>Ecdysozoa</taxon>
        <taxon>Nematoda</taxon>
        <taxon>Chromadorea</taxon>
        <taxon>Rhabditida</taxon>
        <taxon>Rhabditina</taxon>
        <taxon>Rhabditomorpha</taxon>
        <taxon>Strongyloidea</taxon>
        <taxon>Trichostrongylidae</taxon>
        <taxon>Haemonchus</taxon>
    </lineage>
</organism>
<dbReference type="AlphaFoldDB" id="A0A0N4VZ86"/>
<gene>
    <name evidence="1" type="ORF">HPLM_LOCUS2604</name>
</gene>